<evidence type="ECO:0000259" key="9">
    <source>
        <dbReference type="PROSITE" id="PS00125"/>
    </source>
</evidence>
<comment type="similarity">
    <text evidence="6">Belongs to the PPP phosphatase family. PP-Z subfamily.</text>
</comment>
<dbReference type="SMART" id="SM00156">
    <property type="entry name" value="PP2Ac"/>
    <property type="match status" value="1"/>
</dbReference>
<dbReference type="InterPro" id="IPR031675">
    <property type="entry name" value="STPPase_N"/>
</dbReference>
<gene>
    <name evidence="10" type="primary">pzh1</name>
    <name evidence="10" type="ORF">IWW39_001985</name>
</gene>
<feature type="compositionally biased region" description="Acidic residues" evidence="8">
    <location>
        <begin position="639"/>
        <end position="655"/>
    </location>
</feature>
<evidence type="ECO:0000313" key="11">
    <source>
        <dbReference type="Proteomes" id="UP001151516"/>
    </source>
</evidence>
<dbReference type="InterPro" id="IPR029052">
    <property type="entry name" value="Metallo-depent_PP-like"/>
</dbReference>
<dbReference type="InterPro" id="IPR004843">
    <property type="entry name" value="Calcineurin-like_PHP"/>
</dbReference>
<dbReference type="GO" id="GO:0005737">
    <property type="term" value="C:cytoplasm"/>
    <property type="evidence" value="ECO:0007669"/>
    <property type="project" value="TreeGrafter"/>
</dbReference>
<feature type="compositionally biased region" description="Polar residues" evidence="8">
    <location>
        <begin position="78"/>
        <end position="91"/>
    </location>
</feature>
<keyword evidence="4" id="KW-0904">Protein phosphatase</keyword>
<dbReference type="AlphaFoldDB" id="A0A9W8L5N5"/>
<accession>A0A9W8L5N5</accession>
<dbReference type="OrthoDB" id="1930084at2759"/>
<reference evidence="10" key="1">
    <citation type="submission" date="2022-07" db="EMBL/GenBank/DDBJ databases">
        <title>Phylogenomic reconstructions and comparative analyses of Kickxellomycotina fungi.</title>
        <authorList>
            <person name="Reynolds N.K."/>
            <person name="Stajich J.E."/>
            <person name="Barry K."/>
            <person name="Grigoriev I.V."/>
            <person name="Crous P."/>
            <person name="Smith M.E."/>
        </authorList>
    </citation>
    <scope>NUCLEOTIDE SEQUENCE</scope>
    <source>
        <strain evidence="10">CBS 109367</strain>
    </source>
</reference>
<feature type="compositionally biased region" description="Polar residues" evidence="8">
    <location>
        <begin position="600"/>
        <end position="620"/>
    </location>
</feature>
<dbReference type="EMBL" id="JANBTX010000039">
    <property type="protein sequence ID" value="KAJ2688770.1"/>
    <property type="molecule type" value="Genomic_DNA"/>
</dbReference>
<dbReference type="PROSITE" id="PS00125">
    <property type="entry name" value="SER_THR_PHOSPHATASE"/>
    <property type="match status" value="1"/>
</dbReference>
<feature type="compositionally biased region" description="Low complexity" evidence="8">
    <location>
        <begin position="147"/>
        <end position="165"/>
    </location>
</feature>
<sequence length="685" mass="73382">MGNAPSKTSKQPRKPSRGGVTGSGDDSSIAQKTPSEAAVDANPNASDAISSDVSQQTRPARAPFEGKIPMPAGGKGGISSSKQTPSNGRDASTTPGGGSSLPGTPYTPASVGGGRSDYFPLQVTSTRESRMSLGGRMRGRTKKKPSAVAGEAAGVATDDGGARAAAGGGATPRSYCDLPGVPILTGGPGTAHAGERLPSLRADRSMALTEYVTTPSGAEFAIIKHAEKPKQFSVDDMIFRLLDAGFSGKVTKSVCLRNSEIIAVCHAAREVFLAQPTLLQLAAPVKITGDIHGQYTDLLRLFDKCGYPPHCNYLFLGDYVDRGKQSLETMLLLMCFKIKYPDNFFLLRGNHECANVTRVYGFYDECKRRCNVKVWKAFVNAFNALPVAAVVASKIFCVHGGLSPDLVTMEQVRQLPRPCDVPDHGVLNDLLWSDPSDTAADWEENERGVSYCFGKSVISEFLRRMDFDLICRAHMVVEDGYEFFHGRQLVTVFSAPNYCGEFDNSGAVMNVNEELLCSFEILKPLTENLQSCMARVEANFWSRRQQVEAMMNEAIAAQAVKEADDSLNAPAAPAASEEGAELRAPQTVADGDAAVPPALDSTTTLSTADGSAESVDTQKPAQRIVDKFELNGALHGNDVDDEDDDEEDDDDDDSAEMSPVNSETVLHGTPPRGSKLKQYAEQGLI</sequence>
<keyword evidence="3 7" id="KW-0378">Hydrolase</keyword>
<feature type="region of interest" description="Disordered" evidence="8">
    <location>
        <begin position="1"/>
        <end position="166"/>
    </location>
</feature>
<dbReference type="PRINTS" id="PR00114">
    <property type="entry name" value="STPHPHTASE"/>
</dbReference>
<comment type="catalytic activity">
    <reaction evidence="7">
        <text>O-phospho-L-threonyl-[protein] + H2O = L-threonyl-[protein] + phosphate</text>
        <dbReference type="Rhea" id="RHEA:47004"/>
        <dbReference type="Rhea" id="RHEA-COMP:11060"/>
        <dbReference type="Rhea" id="RHEA-COMP:11605"/>
        <dbReference type="ChEBI" id="CHEBI:15377"/>
        <dbReference type="ChEBI" id="CHEBI:30013"/>
        <dbReference type="ChEBI" id="CHEBI:43474"/>
        <dbReference type="ChEBI" id="CHEBI:61977"/>
        <dbReference type="EC" id="3.1.3.16"/>
    </reaction>
</comment>
<dbReference type="InterPro" id="IPR050341">
    <property type="entry name" value="PP1_catalytic_subunit"/>
</dbReference>
<dbReference type="GO" id="GO:0004722">
    <property type="term" value="F:protein serine/threonine phosphatase activity"/>
    <property type="evidence" value="ECO:0007669"/>
    <property type="project" value="UniProtKB-EC"/>
</dbReference>
<evidence type="ECO:0000256" key="6">
    <source>
        <dbReference type="ARBA" id="ARBA00029458"/>
    </source>
</evidence>
<protein>
    <recommendedName>
        <fullName evidence="7">Serine/threonine-protein phosphatase</fullName>
        <ecNumber evidence="7">3.1.3.16</ecNumber>
    </recommendedName>
</protein>
<comment type="cofactor">
    <cofactor evidence="1">
        <name>Mn(2+)</name>
        <dbReference type="ChEBI" id="CHEBI:29035"/>
    </cofactor>
</comment>
<evidence type="ECO:0000313" key="10">
    <source>
        <dbReference type="EMBL" id="KAJ2688770.1"/>
    </source>
</evidence>
<dbReference type="PANTHER" id="PTHR11668">
    <property type="entry name" value="SERINE/THREONINE PROTEIN PHOSPHATASE"/>
    <property type="match status" value="1"/>
</dbReference>
<dbReference type="Gene3D" id="3.60.21.10">
    <property type="match status" value="1"/>
</dbReference>
<dbReference type="Pfam" id="PF00149">
    <property type="entry name" value="Metallophos"/>
    <property type="match status" value="1"/>
</dbReference>
<keyword evidence="5" id="KW-0464">Manganese</keyword>
<evidence type="ECO:0000256" key="3">
    <source>
        <dbReference type="ARBA" id="ARBA00022801"/>
    </source>
</evidence>
<evidence type="ECO:0000256" key="7">
    <source>
        <dbReference type="RuleBase" id="RU004273"/>
    </source>
</evidence>
<evidence type="ECO:0000256" key="4">
    <source>
        <dbReference type="ARBA" id="ARBA00022912"/>
    </source>
</evidence>
<dbReference type="GO" id="GO:0005634">
    <property type="term" value="C:nucleus"/>
    <property type="evidence" value="ECO:0007669"/>
    <property type="project" value="TreeGrafter"/>
</dbReference>
<evidence type="ECO:0000256" key="1">
    <source>
        <dbReference type="ARBA" id="ARBA00001936"/>
    </source>
</evidence>
<dbReference type="InterPro" id="IPR006186">
    <property type="entry name" value="Ser/Thr-sp_prot-phosphatase"/>
</dbReference>
<name>A0A9W8L5N5_9FUNG</name>
<dbReference type="SUPFAM" id="SSF56300">
    <property type="entry name" value="Metallo-dependent phosphatases"/>
    <property type="match status" value="1"/>
</dbReference>
<evidence type="ECO:0000256" key="8">
    <source>
        <dbReference type="SAM" id="MobiDB-lite"/>
    </source>
</evidence>
<evidence type="ECO:0000256" key="5">
    <source>
        <dbReference type="ARBA" id="ARBA00023211"/>
    </source>
</evidence>
<feature type="domain" description="Serine/threonine specific protein phosphatases" evidence="9">
    <location>
        <begin position="347"/>
        <end position="352"/>
    </location>
</feature>
<dbReference type="GO" id="GO:0046872">
    <property type="term" value="F:metal ion binding"/>
    <property type="evidence" value="ECO:0007669"/>
    <property type="project" value="UniProtKB-KW"/>
</dbReference>
<dbReference type="FunFam" id="3.60.21.10:FF:000006">
    <property type="entry name" value="Serine/threonine-protein phosphatase"/>
    <property type="match status" value="1"/>
</dbReference>
<dbReference type="PANTHER" id="PTHR11668:SF484">
    <property type="entry name" value="SERINE_THREONINE-PROTEIN PHOSPHATASE PP-Z1-RELATED"/>
    <property type="match status" value="1"/>
</dbReference>
<keyword evidence="2" id="KW-0479">Metal-binding</keyword>
<feature type="compositionally biased region" description="Polar residues" evidence="8">
    <location>
        <begin position="24"/>
        <end position="34"/>
    </location>
</feature>
<evidence type="ECO:0000256" key="2">
    <source>
        <dbReference type="ARBA" id="ARBA00022723"/>
    </source>
</evidence>
<feature type="compositionally biased region" description="Polar residues" evidence="8">
    <location>
        <begin position="43"/>
        <end position="58"/>
    </location>
</feature>
<dbReference type="EC" id="3.1.3.16" evidence="7"/>
<dbReference type="Proteomes" id="UP001151516">
    <property type="component" value="Unassembled WGS sequence"/>
</dbReference>
<dbReference type="Pfam" id="PF16891">
    <property type="entry name" value="STPPase_N"/>
    <property type="match status" value="1"/>
</dbReference>
<feature type="region of interest" description="Disordered" evidence="8">
    <location>
        <begin position="591"/>
        <end position="685"/>
    </location>
</feature>
<comment type="caution">
    <text evidence="10">The sequence shown here is derived from an EMBL/GenBank/DDBJ whole genome shotgun (WGS) entry which is preliminary data.</text>
</comment>
<proteinExistence type="inferred from homology"/>
<organism evidence="10 11">
    <name type="scientific">Coemansia spiralis</name>
    <dbReference type="NCBI Taxonomy" id="417178"/>
    <lineage>
        <taxon>Eukaryota</taxon>
        <taxon>Fungi</taxon>
        <taxon>Fungi incertae sedis</taxon>
        <taxon>Zoopagomycota</taxon>
        <taxon>Kickxellomycotina</taxon>
        <taxon>Kickxellomycetes</taxon>
        <taxon>Kickxellales</taxon>
        <taxon>Kickxellaceae</taxon>
        <taxon>Coemansia</taxon>
    </lineage>
</organism>
<keyword evidence="11" id="KW-1185">Reference proteome</keyword>